<dbReference type="Gene3D" id="3.40.50.620">
    <property type="entry name" value="HUPs"/>
    <property type="match status" value="2"/>
</dbReference>
<dbReference type="InterPro" id="IPR050489">
    <property type="entry name" value="Tyr-tRNA_synthase"/>
</dbReference>
<name>A0A5J9T3T3_9POAL</name>
<dbReference type="SUPFAM" id="SSF52374">
    <property type="entry name" value="Nucleotidylyl transferase"/>
    <property type="match status" value="1"/>
</dbReference>
<evidence type="ECO:0000256" key="3">
    <source>
        <dbReference type="ARBA" id="ARBA00022741"/>
    </source>
</evidence>
<proteinExistence type="inferred from homology"/>
<evidence type="ECO:0000256" key="2">
    <source>
        <dbReference type="ARBA" id="ARBA00022598"/>
    </source>
</evidence>
<dbReference type="Proteomes" id="UP000324897">
    <property type="component" value="Unassembled WGS sequence"/>
</dbReference>
<dbReference type="Pfam" id="PF00579">
    <property type="entry name" value="tRNA-synt_1b"/>
    <property type="match status" value="1"/>
</dbReference>
<dbReference type="PANTHER" id="PTHR46264:SF4">
    <property type="entry name" value="TYROSINE--TRNA LIGASE, CYTOPLASMIC"/>
    <property type="match status" value="1"/>
</dbReference>
<accession>A0A5J9T3T3</accession>
<dbReference type="PANTHER" id="PTHR46264">
    <property type="entry name" value="TYROSINE-TRNA LIGASE"/>
    <property type="match status" value="1"/>
</dbReference>
<dbReference type="OrthoDB" id="197206at2759"/>
<evidence type="ECO:0000256" key="1">
    <source>
        <dbReference type="ARBA" id="ARBA00013160"/>
    </source>
</evidence>
<reference evidence="10 11" key="1">
    <citation type="journal article" date="2019" name="Sci. Rep.">
        <title>A high-quality genome of Eragrostis curvula grass provides insights into Poaceae evolution and supports new strategies to enhance forage quality.</title>
        <authorList>
            <person name="Carballo J."/>
            <person name="Santos B.A.C.M."/>
            <person name="Zappacosta D."/>
            <person name="Garbus I."/>
            <person name="Selva J.P."/>
            <person name="Gallo C.A."/>
            <person name="Diaz A."/>
            <person name="Albertini E."/>
            <person name="Caccamo M."/>
            <person name="Echenique V."/>
        </authorList>
    </citation>
    <scope>NUCLEOTIDE SEQUENCE [LARGE SCALE GENOMIC DNA]</scope>
    <source>
        <strain evidence="11">cv. Victoria</strain>
        <tissue evidence="10">Leaf</tissue>
    </source>
</reference>
<comment type="catalytic activity">
    <reaction evidence="8">
        <text>tRNA(Tyr) + L-tyrosine + ATP = L-tyrosyl-tRNA(Tyr) + AMP + diphosphate + H(+)</text>
        <dbReference type="Rhea" id="RHEA:10220"/>
        <dbReference type="Rhea" id="RHEA-COMP:9706"/>
        <dbReference type="Rhea" id="RHEA-COMP:9707"/>
        <dbReference type="ChEBI" id="CHEBI:15378"/>
        <dbReference type="ChEBI" id="CHEBI:30616"/>
        <dbReference type="ChEBI" id="CHEBI:33019"/>
        <dbReference type="ChEBI" id="CHEBI:58315"/>
        <dbReference type="ChEBI" id="CHEBI:78442"/>
        <dbReference type="ChEBI" id="CHEBI:78536"/>
        <dbReference type="ChEBI" id="CHEBI:456215"/>
        <dbReference type="EC" id="6.1.1.1"/>
    </reaction>
</comment>
<keyword evidence="2 9" id="KW-0436">Ligase</keyword>
<keyword evidence="3 9" id="KW-0547">Nucleotide-binding</keyword>
<gene>
    <name evidence="10" type="ORF">EJB05_49271</name>
</gene>
<dbReference type="GO" id="GO:0005737">
    <property type="term" value="C:cytoplasm"/>
    <property type="evidence" value="ECO:0007669"/>
    <property type="project" value="TreeGrafter"/>
</dbReference>
<evidence type="ECO:0000256" key="5">
    <source>
        <dbReference type="ARBA" id="ARBA00022917"/>
    </source>
</evidence>
<evidence type="ECO:0000256" key="9">
    <source>
        <dbReference type="RuleBase" id="RU363036"/>
    </source>
</evidence>
<protein>
    <recommendedName>
        <fullName evidence="1">tyrosine--tRNA ligase</fullName>
        <ecNumber evidence="1">6.1.1.1</ecNumber>
    </recommendedName>
    <alternativeName>
        <fullName evidence="7">Tyrosyl-tRNA synthetase</fullName>
    </alternativeName>
</protein>
<dbReference type="PIRSF" id="PIRSF006588">
    <property type="entry name" value="TyrRS_arch_euk"/>
    <property type="match status" value="1"/>
</dbReference>
<dbReference type="GO" id="GO:0004831">
    <property type="term" value="F:tyrosine-tRNA ligase activity"/>
    <property type="evidence" value="ECO:0007669"/>
    <property type="project" value="UniProtKB-EC"/>
</dbReference>
<dbReference type="GO" id="GO:0005524">
    <property type="term" value="F:ATP binding"/>
    <property type="evidence" value="ECO:0007669"/>
    <property type="project" value="UniProtKB-KW"/>
</dbReference>
<dbReference type="Gramene" id="TVU06079">
    <property type="protein sequence ID" value="TVU06079"/>
    <property type="gene ID" value="EJB05_49271"/>
</dbReference>
<organism evidence="10 11">
    <name type="scientific">Eragrostis curvula</name>
    <name type="common">weeping love grass</name>
    <dbReference type="NCBI Taxonomy" id="38414"/>
    <lineage>
        <taxon>Eukaryota</taxon>
        <taxon>Viridiplantae</taxon>
        <taxon>Streptophyta</taxon>
        <taxon>Embryophyta</taxon>
        <taxon>Tracheophyta</taxon>
        <taxon>Spermatophyta</taxon>
        <taxon>Magnoliopsida</taxon>
        <taxon>Liliopsida</taxon>
        <taxon>Poales</taxon>
        <taxon>Poaceae</taxon>
        <taxon>PACMAD clade</taxon>
        <taxon>Chloridoideae</taxon>
        <taxon>Eragrostideae</taxon>
        <taxon>Eragrostidinae</taxon>
        <taxon>Eragrostis</taxon>
    </lineage>
</organism>
<sequence length="169" mass="19410">MIEICKALGMNTDGVEILWASEEINKQINEYWSLVMDIAQKRSLNRIVRCCQIMGRSEKEALSAAQILYPLMQCADIFFLKVDICQMGMDQRKVNMLAREFCEVIRRNNRPIILNYNKVEELFEDYSSGTLHPDDVKSALAKAINQILQPVRDPFDNNSDAKALFSTVK</sequence>
<keyword evidence="11" id="KW-1185">Reference proteome</keyword>
<evidence type="ECO:0000256" key="8">
    <source>
        <dbReference type="ARBA" id="ARBA00048248"/>
    </source>
</evidence>
<dbReference type="InterPro" id="IPR002305">
    <property type="entry name" value="aa-tRNA-synth_Ic"/>
</dbReference>
<evidence type="ECO:0000313" key="11">
    <source>
        <dbReference type="Proteomes" id="UP000324897"/>
    </source>
</evidence>
<keyword evidence="6 9" id="KW-0030">Aminoacyl-tRNA synthetase</keyword>
<dbReference type="EMBL" id="RWGY01000051">
    <property type="protein sequence ID" value="TVU06079.1"/>
    <property type="molecule type" value="Genomic_DNA"/>
</dbReference>
<keyword evidence="5 9" id="KW-0648">Protein biosynthesis</keyword>
<feature type="non-terminal residue" evidence="10">
    <location>
        <position position="1"/>
    </location>
</feature>
<feature type="non-terminal residue" evidence="10">
    <location>
        <position position="169"/>
    </location>
</feature>
<dbReference type="EC" id="6.1.1.1" evidence="1"/>
<evidence type="ECO:0000256" key="7">
    <source>
        <dbReference type="ARBA" id="ARBA00033323"/>
    </source>
</evidence>
<comment type="similarity">
    <text evidence="9">Belongs to the class-I aminoacyl-tRNA synthetase family.</text>
</comment>
<evidence type="ECO:0000256" key="6">
    <source>
        <dbReference type="ARBA" id="ARBA00023146"/>
    </source>
</evidence>
<dbReference type="InterPro" id="IPR014729">
    <property type="entry name" value="Rossmann-like_a/b/a_fold"/>
</dbReference>
<evidence type="ECO:0000256" key="4">
    <source>
        <dbReference type="ARBA" id="ARBA00022840"/>
    </source>
</evidence>
<dbReference type="GO" id="GO:0006437">
    <property type="term" value="P:tyrosyl-tRNA aminoacylation"/>
    <property type="evidence" value="ECO:0007669"/>
    <property type="project" value="TreeGrafter"/>
</dbReference>
<dbReference type="AlphaFoldDB" id="A0A5J9T3T3"/>
<evidence type="ECO:0000313" key="10">
    <source>
        <dbReference type="EMBL" id="TVU06079.1"/>
    </source>
</evidence>
<comment type="caution">
    <text evidence="10">The sequence shown here is derived from an EMBL/GenBank/DDBJ whole genome shotgun (WGS) entry which is preliminary data.</text>
</comment>
<keyword evidence="4 9" id="KW-0067">ATP-binding</keyword>
<dbReference type="InterPro" id="IPR023617">
    <property type="entry name" value="Tyr-tRNA-ligase_arc/euk-type"/>
</dbReference>